<evidence type="ECO:0000256" key="1">
    <source>
        <dbReference type="RuleBase" id="RU362001"/>
    </source>
</evidence>
<keyword evidence="3" id="KW-1185">Reference proteome</keyword>
<dbReference type="eggNOG" id="COG4842">
    <property type="taxonomic scope" value="Bacteria"/>
</dbReference>
<name>A0A087CAA9_9BIFI</name>
<dbReference type="Gene3D" id="1.10.287.1060">
    <property type="entry name" value="ESAT-6-like"/>
    <property type="match status" value="1"/>
</dbReference>
<dbReference type="RefSeq" id="WP_033511976.1">
    <property type="nucleotide sequence ID" value="NZ_JDUO01000003.1"/>
</dbReference>
<dbReference type="InterPro" id="IPR010310">
    <property type="entry name" value="T7SS_ESAT-6-like"/>
</dbReference>
<dbReference type="NCBIfam" id="TIGR03930">
    <property type="entry name" value="WXG100_ESAT6"/>
    <property type="match status" value="1"/>
</dbReference>
<dbReference type="InterPro" id="IPR036689">
    <property type="entry name" value="ESAT-6-like_sf"/>
</dbReference>
<dbReference type="SUPFAM" id="SSF140453">
    <property type="entry name" value="EsxAB dimer-like"/>
    <property type="match status" value="1"/>
</dbReference>
<dbReference type="GeneID" id="93094134"/>
<comment type="similarity">
    <text evidence="1">Belongs to the WXG100 family.</text>
</comment>
<gene>
    <name evidence="2" type="ORF">BMON_0077</name>
</gene>
<proteinExistence type="inferred from homology"/>
<dbReference type="EMBL" id="JGZE01000001">
    <property type="protein sequence ID" value="KFI80209.1"/>
    <property type="molecule type" value="Genomic_DNA"/>
</dbReference>
<evidence type="ECO:0000313" key="3">
    <source>
        <dbReference type="Proteomes" id="UP000029082"/>
    </source>
</evidence>
<dbReference type="OrthoDB" id="4231069at2"/>
<sequence>MSQYQVDSERIMTASAAVSASVGTIREAVAGMYANLTSLQSVWTGGAATRFAGVSEQWRAAQLQMEQSLESIQLALSQASSVYTDAEVQASRLFAGS</sequence>
<protein>
    <recommendedName>
        <fullName evidence="1">ESAT-6-like protein</fullName>
    </recommendedName>
</protein>
<dbReference type="Proteomes" id="UP000029082">
    <property type="component" value="Unassembled WGS sequence"/>
</dbReference>
<accession>A0A087CAA9</accession>
<dbReference type="Pfam" id="PF06013">
    <property type="entry name" value="WXG100"/>
    <property type="match status" value="1"/>
</dbReference>
<evidence type="ECO:0000313" key="2">
    <source>
        <dbReference type="EMBL" id="KFI80209.1"/>
    </source>
</evidence>
<dbReference type="AlphaFoldDB" id="A0A087CAA9"/>
<comment type="caution">
    <text evidence="2">The sequence shown here is derived from an EMBL/GenBank/DDBJ whole genome shotgun (WGS) entry which is preliminary data.</text>
</comment>
<reference evidence="2 3" key="1">
    <citation type="submission" date="2014-03" db="EMBL/GenBank/DDBJ databases">
        <title>Genomics of Bifidobacteria.</title>
        <authorList>
            <person name="Ventura M."/>
            <person name="Milani C."/>
            <person name="Lugli G.A."/>
        </authorList>
    </citation>
    <scope>NUCLEOTIDE SEQUENCE [LARGE SCALE GENOMIC DNA]</scope>
    <source>
        <strain evidence="2 3">DSM 21395</strain>
    </source>
</reference>
<organism evidence="2 3">
    <name type="scientific">Bifidobacterium mongoliense DSM 21395</name>
    <dbReference type="NCBI Taxonomy" id="1437603"/>
    <lineage>
        <taxon>Bacteria</taxon>
        <taxon>Bacillati</taxon>
        <taxon>Actinomycetota</taxon>
        <taxon>Actinomycetes</taxon>
        <taxon>Bifidobacteriales</taxon>
        <taxon>Bifidobacteriaceae</taxon>
        <taxon>Bifidobacterium</taxon>
    </lineage>
</organism>
<dbReference type="STRING" id="1437603.GCA_000771525_01004"/>